<feature type="region of interest" description="Disordered" evidence="1">
    <location>
        <begin position="1"/>
        <end position="23"/>
    </location>
</feature>
<evidence type="ECO:0000313" key="2">
    <source>
        <dbReference type="EMBL" id="VCX04351.1"/>
    </source>
</evidence>
<evidence type="ECO:0000313" key="3">
    <source>
        <dbReference type="Proteomes" id="UP000269945"/>
    </source>
</evidence>
<dbReference type="AlphaFoldDB" id="A0A9X9LYT9"/>
<gene>
    <name evidence="2" type="ORF">BN2614_LOCUS3</name>
</gene>
<keyword evidence="3" id="KW-1185">Reference proteome</keyword>
<accession>A0A9X9LYT9</accession>
<dbReference type="EMBL" id="CYRY02030182">
    <property type="protein sequence ID" value="VCX04351.1"/>
    <property type="molecule type" value="Genomic_DNA"/>
</dbReference>
<evidence type="ECO:0000256" key="1">
    <source>
        <dbReference type="SAM" id="MobiDB-lite"/>
    </source>
</evidence>
<proteinExistence type="predicted"/>
<feature type="compositionally biased region" description="Basic and acidic residues" evidence="1">
    <location>
        <begin position="65"/>
        <end position="77"/>
    </location>
</feature>
<comment type="caution">
    <text evidence="2">The sequence shown here is derived from an EMBL/GenBank/DDBJ whole genome shotgun (WGS) entry which is preliminary data.</text>
</comment>
<organism evidence="2 3">
    <name type="scientific">Gulo gulo</name>
    <name type="common">Wolverine</name>
    <name type="synonym">Gluton</name>
    <dbReference type="NCBI Taxonomy" id="48420"/>
    <lineage>
        <taxon>Eukaryota</taxon>
        <taxon>Metazoa</taxon>
        <taxon>Chordata</taxon>
        <taxon>Craniata</taxon>
        <taxon>Vertebrata</taxon>
        <taxon>Euteleostomi</taxon>
        <taxon>Mammalia</taxon>
        <taxon>Eutheria</taxon>
        <taxon>Laurasiatheria</taxon>
        <taxon>Carnivora</taxon>
        <taxon>Caniformia</taxon>
        <taxon>Musteloidea</taxon>
        <taxon>Mustelidae</taxon>
        <taxon>Guloninae</taxon>
        <taxon>Gulo</taxon>
    </lineage>
</organism>
<dbReference type="Proteomes" id="UP000269945">
    <property type="component" value="Unassembled WGS sequence"/>
</dbReference>
<protein>
    <submittedName>
        <fullName evidence="2">Uncharacterized protein</fullName>
    </submittedName>
</protein>
<feature type="region of interest" description="Disordered" evidence="1">
    <location>
        <begin position="50"/>
        <end position="77"/>
    </location>
</feature>
<reference evidence="2 3" key="1">
    <citation type="submission" date="2018-10" db="EMBL/GenBank/DDBJ databases">
        <authorList>
            <person name="Ekblom R."/>
            <person name="Jareborg N."/>
        </authorList>
    </citation>
    <scope>NUCLEOTIDE SEQUENCE [LARGE SCALE GENOMIC DNA]</scope>
    <source>
        <tissue evidence="2">Muscle</tissue>
    </source>
</reference>
<sequence>MPEKEGGPVGALRSCQPSQSGAAPPWLLPAWLPPSPLYHLLPKVLGPVLRQLGGAPGPGAGEFEELGHDEHRRGQSG</sequence>
<name>A0A9X9LYT9_GULGU</name>